<organism evidence="1 2">
    <name type="scientific">Mycobacteroides abscessus subsp. abscessus</name>
    <dbReference type="NCBI Taxonomy" id="1185650"/>
    <lineage>
        <taxon>Bacteria</taxon>
        <taxon>Bacillati</taxon>
        <taxon>Actinomycetota</taxon>
        <taxon>Actinomycetes</taxon>
        <taxon>Mycobacteriales</taxon>
        <taxon>Mycobacteriaceae</taxon>
        <taxon>Mycobacteroides</taxon>
        <taxon>Mycobacteroides abscessus</taxon>
    </lineage>
</organism>
<evidence type="ECO:0000313" key="2">
    <source>
        <dbReference type="Proteomes" id="UP000185210"/>
    </source>
</evidence>
<gene>
    <name evidence="1" type="ORF">SAMEA2070301_03397</name>
</gene>
<proteinExistence type="predicted"/>
<evidence type="ECO:0000313" key="1">
    <source>
        <dbReference type="EMBL" id="SIB25315.1"/>
    </source>
</evidence>
<dbReference type="Proteomes" id="UP000185210">
    <property type="component" value="Unassembled WGS sequence"/>
</dbReference>
<dbReference type="AlphaFoldDB" id="A0AB38D1N7"/>
<accession>A0AB38D1N7</accession>
<comment type="caution">
    <text evidence="1">The sequence shown here is derived from an EMBL/GenBank/DDBJ whole genome shotgun (WGS) entry which is preliminary data.</text>
</comment>
<sequence>MKVFGRKPSDLRKTAVVVLGALTVLVAAVPAGLPAQLAGAIAAAGLAVKALHLYLTNPSVADLIDSTDDVTSGSG</sequence>
<name>A0AB38D1N7_9MYCO</name>
<evidence type="ECO:0008006" key="3">
    <source>
        <dbReference type="Google" id="ProtNLM"/>
    </source>
</evidence>
<dbReference type="RefSeq" id="WP_074293052.1">
    <property type="nucleotide sequence ID" value="NZ_FRZT01000017.1"/>
</dbReference>
<dbReference type="EMBL" id="FSHM01000004">
    <property type="protein sequence ID" value="SIB25315.1"/>
    <property type="molecule type" value="Genomic_DNA"/>
</dbReference>
<protein>
    <recommendedName>
        <fullName evidence="3">Holin</fullName>
    </recommendedName>
</protein>
<reference evidence="1 2" key="1">
    <citation type="submission" date="2016-11" db="EMBL/GenBank/DDBJ databases">
        <authorList>
            <consortium name="Pathogen Informatics"/>
        </authorList>
    </citation>
    <scope>NUCLEOTIDE SEQUENCE [LARGE SCALE GENOMIC DNA]</scope>
    <source>
        <strain evidence="1 2">104</strain>
    </source>
</reference>